<gene>
    <name evidence="2" type="ORF">FH972_005018</name>
</gene>
<dbReference type="Proteomes" id="UP000327013">
    <property type="component" value="Chromosome 2"/>
</dbReference>
<reference evidence="2 3" key="1">
    <citation type="submission" date="2019-06" db="EMBL/GenBank/DDBJ databases">
        <title>A chromosomal-level reference genome of Carpinus fangiana (Coryloideae, Betulaceae).</title>
        <authorList>
            <person name="Yang X."/>
            <person name="Wang Z."/>
            <person name="Zhang L."/>
            <person name="Hao G."/>
            <person name="Liu J."/>
            <person name="Yang Y."/>
        </authorList>
    </citation>
    <scope>NUCLEOTIDE SEQUENCE [LARGE SCALE GENOMIC DNA]</scope>
    <source>
        <strain evidence="2">Cfa_2016G</strain>
        <tissue evidence="2">Leaf</tissue>
    </source>
</reference>
<feature type="signal peptide" evidence="1">
    <location>
        <begin position="1"/>
        <end position="22"/>
    </location>
</feature>
<proteinExistence type="predicted"/>
<protein>
    <recommendedName>
        <fullName evidence="4">Organ-specific protein S2</fullName>
    </recommendedName>
</protein>
<dbReference type="OrthoDB" id="1734141at2759"/>
<dbReference type="EMBL" id="CM017322">
    <property type="protein sequence ID" value="KAE8008514.1"/>
    <property type="molecule type" value="Genomic_DNA"/>
</dbReference>
<feature type="chain" id="PRO_5024463426" description="Organ-specific protein S2" evidence="1">
    <location>
        <begin position="23"/>
        <end position="114"/>
    </location>
</feature>
<dbReference type="InterPro" id="IPR024489">
    <property type="entry name" value="Organ_specific_prot"/>
</dbReference>
<sequence>MKSIFAFCTLLYLLLFVNLNDARKDQGDYWKIIMKDQPIPEAIKDLFHGDPQYPADARQKDRFVKDFDVTPNAIIYDSHMEPKEEKPHAKNFEQKKDIELKEEDSFLEHIKLKG</sequence>
<dbReference type="PANTHER" id="PTHR33731:SF17">
    <property type="entry name" value="ORGAN-SPECIFIC PROTEIN P4-LIKE"/>
    <property type="match status" value="1"/>
</dbReference>
<dbReference type="AlphaFoldDB" id="A0A5N6QNB5"/>
<evidence type="ECO:0000313" key="3">
    <source>
        <dbReference type="Proteomes" id="UP000327013"/>
    </source>
</evidence>
<keyword evidence="1" id="KW-0732">Signal</keyword>
<dbReference type="Pfam" id="PF10950">
    <property type="entry name" value="Organ_specific"/>
    <property type="match status" value="1"/>
</dbReference>
<keyword evidence="3" id="KW-1185">Reference proteome</keyword>
<organism evidence="2 3">
    <name type="scientific">Carpinus fangiana</name>
    <dbReference type="NCBI Taxonomy" id="176857"/>
    <lineage>
        <taxon>Eukaryota</taxon>
        <taxon>Viridiplantae</taxon>
        <taxon>Streptophyta</taxon>
        <taxon>Embryophyta</taxon>
        <taxon>Tracheophyta</taxon>
        <taxon>Spermatophyta</taxon>
        <taxon>Magnoliopsida</taxon>
        <taxon>eudicotyledons</taxon>
        <taxon>Gunneridae</taxon>
        <taxon>Pentapetalae</taxon>
        <taxon>rosids</taxon>
        <taxon>fabids</taxon>
        <taxon>Fagales</taxon>
        <taxon>Betulaceae</taxon>
        <taxon>Carpinus</taxon>
    </lineage>
</organism>
<evidence type="ECO:0008006" key="4">
    <source>
        <dbReference type="Google" id="ProtNLM"/>
    </source>
</evidence>
<name>A0A5N6QNB5_9ROSI</name>
<dbReference type="PANTHER" id="PTHR33731">
    <property type="entry name" value="PROTEIN, PUTATIVE-RELATED"/>
    <property type="match status" value="1"/>
</dbReference>
<evidence type="ECO:0000313" key="2">
    <source>
        <dbReference type="EMBL" id="KAE8008514.1"/>
    </source>
</evidence>
<accession>A0A5N6QNB5</accession>
<evidence type="ECO:0000256" key="1">
    <source>
        <dbReference type="SAM" id="SignalP"/>
    </source>
</evidence>